<keyword evidence="1" id="KW-0472">Membrane</keyword>
<name>K7AS76_9ALTE</name>
<dbReference type="HOGENOM" id="CLU_3010171_0_0_6"/>
<evidence type="ECO:0000313" key="2">
    <source>
        <dbReference type="EMBL" id="AGH45464.1"/>
    </source>
</evidence>
<evidence type="ECO:0000256" key="1">
    <source>
        <dbReference type="SAM" id="Phobius"/>
    </source>
</evidence>
<dbReference type="KEGG" id="gps:C427_3355"/>
<keyword evidence="1" id="KW-1133">Transmembrane helix</keyword>
<gene>
    <name evidence="2" type="ORF">C427_3355</name>
</gene>
<dbReference type="EMBL" id="CP003837">
    <property type="protein sequence ID" value="AGH45464.1"/>
    <property type="molecule type" value="Genomic_DNA"/>
</dbReference>
<keyword evidence="1" id="KW-0812">Transmembrane</keyword>
<feature type="transmembrane region" description="Helical" evidence="1">
    <location>
        <begin position="12"/>
        <end position="39"/>
    </location>
</feature>
<sequence>MNTYEYTLKKKLLLATFFSGRLLMIKILTSYAIIIFGLISCGKVTFEGTYMAAGGM</sequence>
<dbReference type="Proteomes" id="UP000011864">
    <property type="component" value="Chromosome"/>
</dbReference>
<accession>K7AS76</accession>
<reference evidence="2 3" key="1">
    <citation type="journal article" date="2013" name="Genome Announc.">
        <title>Complete Genome Sequence of Glaciecola psychrophila Strain 170T.</title>
        <authorList>
            <person name="Yin J."/>
            <person name="Chen J."/>
            <person name="Liu G."/>
            <person name="Yu Y."/>
            <person name="Song L."/>
            <person name="Wang X."/>
            <person name="Qu X."/>
        </authorList>
    </citation>
    <scope>NUCLEOTIDE SEQUENCE [LARGE SCALE GENOMIC DNA]</scope>
    <source>
        <strain evidence="2 3">170</strain>
    </source>
</reference>
<proteinExistence type="predicted"/>
<organism evidence="2 3">
    <name type="scientific">Paraglaciecola psychrophila 170</name>
    <dbReference type="NCBI Taxonomy" id="1129794"/>
    <lineage>
        <taxon>Bacteria</taxon>
        <taxon>Pseudomonadati</taxon>
        <taxon>Pseudomonadota</taxon>
        <taxon>Gammaproteobacteria</taxon>
        <taxon>Alteromonadales</taxon>
        <taxon>Alteromonadaceae</taxon>
        <taxon>Paraglaciecola</taxon>
    </lineage>
</organism>
<dbReference type="STRING" id="1129794.C427_3355"/>
<evidence type="ECO:0000313" key="3">
    <source>
        <dbReference type="Proteomes" id="UP000011864"/>
    </source>
</evidence>
<protein>
    <submittedName>
        <fullName evidence="2">Uncharacterized protein</fullName>
    </submittedName>
</protein>
<dbReference type="PATRIC" id="fig|1129794.4.peg.3336"/>
<keyword evidence="3" id="KW-1185">Reference proteome</keyword>
<dbReference type="AlphaFoldDB" id="K7AS76"/>